<evidence type="ECO:0000256" key="7">
    <source>
        <dbReference type="ARBA" id="ARBA00023016"/>
    </source>
</evidence>
<evidence type="ECO:0000256" key="3">
    <source>
        <dbReference type="ARBA" id="ARBA00022722"/>
    </source>
</evidence>
<dbReference type="Proteomes" id="UP000004565">
    <property type="component" value="Unassembled WGS sequence"/>
</dbReference>
<keyword evidence="2" id="KW-1277">Toxin-antitoxin system</keyword>
<keyword evidence="4" id="KW-0255">Endonuclease</keyword>
<sequence>MSSKDLMKLLKKDGWYLDRVNGSHYHFKHKSKKGLVTIPHPRKDLPLKTVESIFRQAGLLFSSYFLWRYYMNLTYPAIISHEDDVFYIGFPDIEETIEDCFYVTYGDSFNGAIEMGKEYLILKLEDYENNKKDFPKASSISDLKNKLKDNQEIVYITMNYEYEKSLIKLAYVKKTLTIPSYLDILAKNKNINFSQVLQNALKKELGLEK</sequence>
<evidence type="ECO:0000313" key="8">
    <source>
        <dbReference type="EMBL" id="EHO77069.1"/>
    </source>
</evidence>
<evidence type="ECO:0000256" key="1">
    <source>
        <dbReference type="ARBA" id="ARBA00006620"/>
    </source>
</evidence>
<protein>
    <recommendedName>
        <fullName evidence="10">Type II toxin-antitoxin system HicA family toxin</fullName>
    </recommendedName>
</protein>
<keyword evidence="3" id="KW-0540">Nuclease</keyword>
<proteinExistence type="inferred from homology"/>
<dbReference type="GO" id="GO:0003729">
    <property type="term" value="F:mRNA binding"/>
    <property type="evidence" value="ECO:0007669"/>
    <property type="project" value="InterPro"/>
</dbReference>
<organism evidence="8 9">
    <name type="scientific">Fusobacterium animalis F0419</name>
    <dbReference type="NCBI Taxonomy" id="999414"/>
    <lineage>
        <taxon>Bacteria</taxon>
        <taxon>Fusobacteriati</taxon>
        <taxon>Fusobacteriota</taxon>
        <taxon>Fusobacteriia</taxon>
        <taxon>Fusobacteriales</taxon>
        <taxon>Fusobacteriaceae</taxon>
        <taxon>Fusobacterium</taxon>
    </lineage>
</organism>
<dbReference type="GO" id="GO:0004519">
    <property type="term" value="F:endonuclease activity"/>
    <property type="evidence" value="ECO:0007669"/>
    <property type="project" value="UniProtKB-KW"/>
</dbReference>
<reference evidence="8 9" key="1">
    <citation type="submission" date="2011-12" db="EMBL/GenBank/DDBJ databases">
        <title>The Genome Sequence of Fusobacterium nucleatum subsp. animalis OT 420.</title>
        <authorList>
            <consortium name="The Broad Institute Genome Sequencing Platform"/>
            <person name="Earl A."/>
            <person name="Ward D."/>
            <person name="Feldgarden M."/>
            <person name="Gevers D."/>
            <person name="Izard J."/>
            <person name="Blanton J.M."/>
            <person name="Mathney J."/>
            <person name="Tanner A.C."/>
            <person name="Dewhirst F.E."/>
            <person name="Young S.K."/>
            <person name="Zeng Q."/>
            <person name="Gargeya S."/>
            <person name="Fitzgerald M."/>
            <person name="Haas B."/>
            <person name="Abouelleil A."/>
            <person name="Alvarado L."/>
            <person name="Arachchi H.M."/>
            <person name="Berlin A."/>
            <person name="Chapman S.B."/>
            <person name="Gearin G."/>
            <person name="Goldberg J."/>
            <person name="Griggs A."/>
            <person name="Gujja S."/>
            <person name="Hansen M."/>
            <person name="Heiman D."/>
            <person name="Howarth C."/>
            <person name="Larimer J."/>
            <person name="Lui A."/>
            <person name="MacDonald P.J.P."/>
            <person name="McCowen C."/>
            <person name="Montmayeur A."/>
            <person name="Murphy C."/>
            <person name="Neiman D."/>
            <person name="Pearson M."/>
            <person name="Priest M."/>
            <person name="Roberts A."/>
            <person name="Saif S."/>
            <person name="Shea T."/>
            <person name="Sisk P."/>
            <person name="Stolte C."/>
            <person name="Sykes S."/>
            <person name="Wortman J."/>
            <person name="Nusbaum C."/>
            <person name="Birren B."/>
        </authorList>
    </citation>
    <scope>NUCLEOTIDE SEQUENCE [LARGE SCALE GENOMIC DNA]</scope>
    <source>
        <strain evidence="9">F0419</strain>
    </source>
</reference>
<dbReference type="SUPFAM" id="SSF54786">
    <property type="entry name" value="YcfA/nrd intein domain"/>
    <property type="match status" value="1"/>
</dbReference>
<dbReference type="InterPro" id="IPR012933">
    <property type="entry name" value="HicA_mRNA_interferase"/>
</dbReference>
<dbReference type="PANTHER" id="PTHR34873">
    <property type="entry name" value="SSR1766 PROTEIN"/>
    <property type="match status" value="1"/>
</dbReference>
<dbReference type="HOGENOM" id="CLU_114047_0_2_0"/>
<evidence type="ECO:0008006" key="10">
    <source>
        <dbReference type="Google" id="ProtNLM"/>
    </source>
</evidence>
<comment type="similarity">
    <text evidence="1">Belongs to the HicA mRNA interferase family.</text>
</comment>
<dbReference type="InterPro" id="IPR038570">
    <property type="entry name" value="HicA_sf"/>
</dbReference>
<name>H1HG71_9FUSO</name>
<dbReference type="Gene3D" id="3.30.920.30">
    <property type="entry name" value="Hypothetical protein"/>
    <property type="match status" value="1"/>
</dbReference>
<comment type="caution">
    <text evidence="8">The sequence shown here is derived from an EMBL/GenBank/DDBJ whole genome shotgun (WGS) entry which is preliminary data.</text>
</comment>
<gene>
    <name evidence="8" type="ORF">HMPREF9942_01472</name>
</gene>
<evidence type="ECO:0000256" key="4">
    <source>
        <dbReference type="ARBA" id="ARBA00022759"/>
    </source>
</evidence>
<dbReference type="GO" id="GO:0016787">
    <property type="term" value="F:hydrolase activity"/>
    <property type="evidence" value="ECO:0007669"/>
    <property type="project" value="UniProtKB-KW"/>
</dbReference>
<dbReference type="Pfam" id="PF07927">
    <property type="entry name" value="HicA_toxin"/>
    <property type="match status" value="1"/>
</dbReference>
<evidence type="ECO:0000256" key="6">
    <source>
        <dbReference type="ARBA" id="ARBA00022884"/>
    </source>
</evidence>
<dbReference type="AlphaFoldDB" id="H1HG71"/>
<dbReference type="InterPro" id="IPR035069">
    <property type="entry name" value="TTHA1013/TTHA0281-like"/>
</dbReference>
<dbReference type="Gene3D" id="3.30.160.250">
    <property type="match status" value="1"/>
</dbReference>
<evidence type="ECO:0000256" key="2">
    <source>
        <dbReference type="ARBA" id="ARBA00022649"/>
    </source>
</evidence>
<accession>H1HG71</accession>
<evidence type="ECO:0000313" key="9">
    <source>
        <dbReference type="Proteomes" id="UP000004565"/>
    </source>
</evidence>
<keyword evidence="5" id="KW-0378">Hydrolase</keyword>
<dbReference type="RefSeq" id="WP_005910216.1">
    <property type="nucleotide sequence ID" value="NZ_AKCE01000001.1"/>
</dbReference>
<dbReference type="PANTHER" id="PTHR34873:SF3">
    <property type="entry name" value="ADDICTION MODULE TOXIN, HICA FAMILY"/>
    <property type="match status" value="1"/>
</dbReference>
<keyword evidence="6" id="KW-0694">RNA-binding</keyword>
<dbReference type="EMBL" id="AGEH01000020">
    <property type="protein sequence ID" value="EHO77069.1"/>
    <property type="molecule type" value="Genomic_DNA"/>
</dbReference>
<keyword evidence="7" id="KW-0346">Stress response</keyword>
<evidence type="ECO:0000256" key="5">
    <source>
        <dbReference type="ARBA" id="ARBA00022801"/>
    </source>
</evidence>
<dbReference type="PATRIC" id="fig|999414.3.peg.1468"/>
<dbReference type="SUPFAM" id="SSF143100">
    <property type="entry name" value="TTHA1013/TTHA0281-like"/>
    <property type="match status" value="1"/>
</dbReference>